<feature type="region of interest" description="Disordered" evidence="1">
    <location>
        <begin position="107"/>
        <end position="143"/>
    </location>
</feature>
<evidence type="ECO:0000256" key="1">
    <source>
        <dbReference type="SAM" id="MobiDB-lite"/>
    </source>
</evidence>
<dbReference type="HOGENOM" id="CLU_012494_13_4_11"/>
<gene>
    <name evidence="2" type="ordered locus">CRES_0083</name>
</gene>
<protein>
    <recommendedName>
        <fullName evidence="4">Esterase</fullName>
    </recommendedName>
</protein>
<accession>F8E0S1</accession>
<dbReference type="Proteomes" id="UP000000492">
    <property type="component" value="Chromosome"/>
</dbReference>
<feature type="compositionally biased region" description="Low complexity" evidence="1">
    <location>
        <begin position="122"/>
        <end position="143"/>
    </location>
</feature>
<dbReference type="eggNOG" id="COG0657">
    <property type="taxonomic scope" value="Bacteria"/>
</dbReference>
<keyword evidence="3" id="KW-1185">Reference proteome</keyword>
<dbReference type="STRING" id="662755.CRES_0083"/>
<sequence length="286" mass="30803">MDIFTRATPEPPHALRQHFTMSSHPCDTHTVYSIAPMQFRGSHSTDATRYSPHTSALAEIPPEHAASQAVLFIAPHSPSEPFTNRHWDLAWQLAETDLRVEIPIPRANKTSTSPSAPPPHPTTASSTHPGTASSTATASPTGSATIRQTYRNLLTDHGPQLVTAIAESSCIPELLDALQEATAPRTIVLLAPQAKDITLLKQLYGADSPITDRALDTEVHIFFAKKDKGSPGIVDEASKLKKNGATVILHEGASGNRLYHLRHSKAGRAARKAIISVAHNTAARDI</sequence>
<evidence type="ECO:0008006" key="4">
    <source>
        <dbReference type="Google" id="ProtNLM"/>
    </source>
</evidence>
<evidence type="ECO:0000313" key="2">
    <source>
        <dbReference type="EMBL" id="AEI08446.1"/>
    </source>
</evidence>
<dbReference type="KEGG" id="crd:CRES_0083"/>
<dbReference type="OrthoDB" id="9803828at2"/>
<proteinExistence type="predicted"/>
<dbReference type="EMBL" id="CP002857">
    <property type="protein sequence ID" value="AEI08446.1"/>
    <property type="molecule type" value="Genomic_DNA"/>
</dbReference>
<evidence type="ECO:0000313" key="3">
    <source>
        <dbReference type="Proteomes" id="UP000000492"/>
    </source>
</evidence>
<dbReference type="AlphaFoldDB" id="F8E0S1"/>
<name>F8E0S1_CORRG</name>
<organism evidence="2 3">
    <name type="scientific">Corynebacterium resistens (strain DSM 45100 / JCM 12819 / GTC 2026 / SICGH 158)</name>
    <dbReference type="NCBI Taxonomy" id="662755"/>
    <lineage>
        <taxon>Bacteria</taxon>
        <taxon>Bacillati</taxon>
        <taxon>Actinomycetota</taxon>
        <taxon>Actinomycetes</taxon>
        <taxon>Mycobacteriales</taxon>
        <taxon>Corynebacteriaceae</taxon>
        <taxon>Corynebacterium</taxon>
    </lineage>
</organism>
<reference evidence="2 3" key="1">
    <citation type="journal article" date="2012" name="BMC Genomics">
        <title>Complete genome sequence, lifestyle, and multi-drug resistance of the human pathogen Corynebacterium resistens DSM 45100 isolated from blood samples of a leukemia patient.</title>
        <authorList>
            <person name="Schroder J."/>
            <person name="Maus I."/>
            <person name="Meyer K."/>
            <person name="Wordemann S."/>
            <person name="Blom J."/>
            <person name="Jaenicke S."/>
            <person name="Schneider J."/>
            <person name="Trost E."/>
            <person name="Tauch A."/>
        </authorList>
    </citation>
    <scope>NUCLEOTIDE SEQUENCE [LARGE SCALE GENOMIC DNA]</scope>
    <source>
        <strain evidence="3">DSM 45100 / JCM 12819 / CCUG 50093 / GTC 2026 / SICGH 158</strain>
    </source>
</reference>